<evidence type="ECO:0000313" key="2">
    <source>
        <dbReference type="Proteomes" id="UP000005631"/>
    </source>
</evidence>
<gene>
    <name evidence="1" type="ordered locus">Oweho_0975</name>
</gene>
<evidence type="ECO:0008006" key="3">
    <source>
        <dbReference type="Google" id="ProtNLM"/>
    </source>
</evidence>
<dbReference type="Proteomes" id="UP000005631">
    <property type="component" value="Chromosome"/>
</dbReference>
<dbReference type="OrthoDB" id="9807829at2"/>
<sequence>MTNLEDPCFTRFSKSIEGYSLPERFTYPFEYTPHPLSMLAATELQKHLETQRQWDHNFGLEQGKEGTVIGKMFGVLVVKNESGELGYLSAFSGKLAGGNHHKGFVPPVFDALTEGSFLNEGMLRLNHMSTVIKELQSEKSKNNQQRINELKTERRDFSVSLQEQLFDAYSFLNQKGQEKSLRAIFKETKHKNPPSGAGDCAAPKLLQYAFQHKLKPLAFAEFWWGLSPKSYFWEHKHFYPACELKCRPILKHMLEGMLVEPKTNGYK</sequence>
<keyword evidence="2" id="KW-1185">Reference proteome</keyword>
<dbReference type="RefSeq" id="WP_014201345.1">
    <property type="nucleotide sequence ID" value="NC_016599.1"/>
</dbReference>
<dbReference type="eggNOG" id="COG0564">
    <property type="taxonomic scope" value="Bacteria"/>
</dbReference>
<organism evidence="1 2">
    <name type="scientific">Owenweeksia hongkongensis (strain DSM 17368 / CIP 108786 / JCM 12287 / NRRL B-23963 / UST20020801)</name>
    <dbReference type="NCBI Taxonomy" id="926562"/>
    <lineage>
        <taxon>Bacteria</taxon>
        <taxon>Pseudomonadati</taxon>
        <taxon>Bacteroidota</taxon>
        <taxon>Flavobacteriia</taxon>
        <taxon>Flavobacteriales</taxon>
        <taxon>Owenweeksiaceae</taxon>
        <taxon>Owenweeksia</taxon>
    </lineage>
</organism>
<dbReference type="KEGG" id="oho:Oweho_0975"/>
<name>G8R3V3_OWEHD</name>
<dbReference type="AlphaFoldDB" id="G8R3V3"/>
<proteinExistence type="predicted"/>
<dbReference type="STRING" id="926562.Oweho_0975"/>
<protein>
    <recommendedName>
        <fullName evidence="3">Pseudouridylate synthase</fullName>
    </recommendedName>
</protein>
<dbReference type="PATRIC" id="fig|926562.3.peg.990"/>
<dbReference type="HOGENOM" id="CLU_055349_0_0_10"/>
<accession>G8R3V3</accession>
<dbReference type="EMBL" id="CP003156">
    <property type="protein sequence ID" value="AEV31985.1"/>
    <property type="molecule type" value="Genomic_DNA"/>
</dbReference>
<reference evidence="1 2" key="1">
    <citation type="journal article" date="2012" name="Stand. Genomic Sci.">
        <title>Genome sequence of the orange-pigmented seawater bacterium Owenweeksia hongkongensis type strain (UST20020801(T)).</title>
        <authorList>
            <person name="Riedel T."/>
            <person name="Held B."/>
            <person name="Nolan M."/>
            <person name="Lucas S."/>
            <person name="Lapidus A."/>
            <person name="Tice H."/>
            <person name="Del Rio T.G."/>
            <person name="Cheng J.F."/>
            <person name="Han C."/>
            <person name="Tapia R."/>
            <person name="Goodwin L.A."/>
            <person name="Pitluck S."/>
            <person name="Liolios K."/>
            <person name="Mavromatis K."/>
            <person name="Pagani I."/>
            <person name="Ivanova N."/>
            <person name="Mikhailova N."/>
            <person name="Pati A."/>
            <person name="Chen A."/>
            <person name="Palaniappan K."/>
            <person name="Rohde M."/>
            <person name="Tindall B.J."/>
            <person name="Detter J.C."/>
            <person name="Goker M."/>
            <person name="Woyke T."/>
            <person name="Bristow J."/>
            <person name="Eisen J.A."/>
            <person name="Markowitz V."/>
            <person name="Hugenholtz P."/>
            <person name="Klenk H.P."/>
            <person name="Kyrpides N.C."/>
        </authorList>
    </citation>
    <scope>NUCLEOTIDE SEQUENCE</scope>
    <source>
        <strain evidence="2">DSM 17368 / JCM 12287 / NRRL B-23963</strain>
    </source>
</reference>
<evidence type="ECO:0000313" key="1">
    <source>
        <dbReference type="EMBL" id="AEV31985.1"/>
    </source>
</evidence>